<comment type="caution">
    <text evidence="3">The sequence shown here is derived from an EMBL/GenBank/DDBJ whole genome shotgun (WGS) entry which is preliminary data.</text>
</comment>
<evidence type="ECO:0000313" key="4">
    <source>
        <dbReference type="Proteomes" id="UP000698800"/>
    </source>
</evidence>
<keyword evidence="2" id="KW-0472">Membrane</keyword>
<accession>A0A9P8HZE5</accession>
<keyword evidence="2" id="KW-0812">Transmembrane</keyword>
<dbReference type="PANTHER" id="PTHR37048:SF2">
    <property type="entry name" value="QUESTIONABLE PROTEIN"/>
    <property type="match status" value="1"/>
</dbReference>
<dbReference type="Proteomes" id="UP000698800">
    <property type="component" value="Unassembled WGS sequence"/>
</dbReference>
<keyword evidence="2" id="KW-1133">Transmembrane helix</keyword>
<feature type="region of interest" description="Disordered" evidence="1">
    <location>
        <begin position="239"/>
        <end position="271"/>
    </location>
</feature>
<sequence length="304" mass="33392">MPRTRARAPSSSARQAAVVHRKVQTGCILWLPAKEDCLGGGARDLDEGCYAHPVVVLWADAKEAIILIITSFDSRDLADRHPSNRQVRALHLPIRPSAPHPDTGHQLALRAGAVLRKNSYVKTKRQFRVRLEMLCPYERDSAREYRLRQKSWDVLVEYIKFTPPAPTTAMMAAPGHAGVRRGATVGHPPRPALFPPAPAPGPAWVPPPPPPRRTRAYPEYATTPASLLLPAPYGAGEERRAQDRGMWNGFPRDERRPLLPNNVPEPEDSPPPTTCEALVVLVVGILGVTLLGAGLFYVRKTLGA</sequence>
<dbReference type="PANTHER" id="PTHR37048">
    <property type="entry name" value="QUESTIONABLE PROTEIN"/>
    <property type="match status" value="1"/>
</dbReference>
<feature type="transmembrane region" description="Helical" evidence="2">
    <location>
        <begin position="277"/>
        <end position="298"/>
    </location>
</feature>
<dbReference type="OrthoDB" id="3537171at2759"/>
<evidence type="ECO:0000313" key="3">
    <source>
        <dbReference type="EMBL" id="KAH0538451.1"/>
    </source>
</evidence>
<name>A0A9P8HZE5_9PEZI</name>
<dbReference type="AlphaFoldDB" id="A0A9P8HZE5"/>
<reference evidence="3" key="1">
    <citation type="submission" date="2021-03" db="EMBL/GenBank/DDBJ databases">
        <title>Comparative genomics and phylogenomic investigation of the class Geoglossomycetes provide insights into ecological specialization and systematics.</title>
        <authorList>
            <person name="Melie T."/>
            <person name="Pirro S."/>
            <person name="Miller A.N."/>
            <person name="Quandt A."/>
        </authorList>
    </citation>
    <scope>NUCLEOTIDE SEQUENCE</scope>
    <source>
        <strain evidence="3">GBOQ0MN5Z8</strain>
    </source>
</reference>
<organism evidence="3 4">
    <name type="scientific">Glutinoglossum americanum</name>
    <dbReference type="NCBI Taxonomy" id="1670608"/>
    <lineage>
        <taxon>Eukaryota</taxon>
        <taxon>Fungi</taxon>
        <taxon>Dikarya</taxon>
        <taxon>Ascomycota</taxon>
        <taxon>Pezizomycotina</taxon>
        <taxon>Geoglossomycetes</taxon>
        <taxon>Geoglossales</taxon>
        <taxon>Geoglossaceae</taxon>
        <taxon>Glutinoglossum</taxon>
    </lineage>
</organism>
<proteinExistence type="predicted"/>
<dbReference type="EMBL" id="JAGHQL010000108">
    <property type="protein sequence ID" value="KAH0538451.1"/>
    <property type="molecule type" value="Genomic_DNA"/>
</dbReference>
<gene>
    <name evidence="3" type="ORF">FGG08_004949</name>
</gene>
<evidence type="ECO:0000256" key="1">
    <source>
        <dbReference type="SAM" id="MobiDB-lite"/>
    </source>
</evidence>
<evidence type="ECO:0000256" key="2">
    <source>
        <dbReference type="SAM" id="Phobius"/>
    </source>
</evidence>
<keyword evidence="4" id="KW-1185">Reference proteome</keyword>
<protein>
    <submittedName>
        <fullName evidence="3">Uncharacterized protein</fullName>
    </submittedName>
</protein>